<dbReference type="Gene3D" id="1.20.1720.10">
    <property type="entry name" value="Multidrug resistance protein D"/>
    <property type="match status" value="1"/>
</dbReference>
<keyword evidence="3 6" id="KW-1133">Transmembrane helix</keyword>
<feature type="compositionally biased region" description="Basic and acidic residues" evidence="5">
    <location>
        <begin position="15"/>
        <end position="38"/>
    </location>
</feature>
<dbReference type="PANTHER" id="PTHR42718">
    <property type="entry name" value="MAJOR FACILITATOR SUPERFAMILY MULTIDRUG TRANSPORTER MFSC"/>
    <property type="match status" value="1"/>
</dbReference>
<feature type="transmembrane region" description="Helical" evidence="6">
    <location>
        <begin position="510"/>
        <end position="530"/>
    </location>
</feature>
<evidence type="ECO:0000256" key="3">
    <source>
        <dbReference type="ARBA" id="ARBA00022989"/>
    </source>
</evidence>
<feature type="transmembrane region" description="Helical" evidence="6">
    <location>
        <begin position="425"/>
        <end position="450"/>
    </location>
</feature>
<proteinExistence type="predicted"/>
<keyword evidence="2 6" id="KW-0812">Transmembrane</keyword>
<dbReference type="PROSITE" id="PS50850">
    <property type="entry name" value="MFS"/>
    <property type="match status" value="1"/>
</dbReference>
<dbReference type="EMBL" id="JAULSO010000002">
    <property type="protein sequence ID" value="KAK3688920.1"/>
    <property type="molecule type" value="Genomic_DNA"/>
</dbReference>
<feature type="transmembrane region" description="Helical" evidence="6">
    <location>
        <begin position="223"/>
        <end position="243"/>
    </location>
</feature>
<evidence type="ECO:0000313" key="9">
    <source>
        <dbReference type="Proteomes" id="UP001270362"/>
    </source>
</evidence>
<dbReference type="GO" id="GO:0022857">
    <property type="term" value="F:transmembrane transporter activity"/>
    <property type="evidence" value="ECO:0007669"/>
    <property type="project" value="InterPro"/>
</dbReference>
<dbReference type="AlphaFoldDB" id="A0AAE1CD09"/>
<reference evidence="8" key="1">
    <citation type="journal article" date="2023" name="Mol. Phylogenet. Evol.">
        <title>Genome-scale phylogeny and comparative genomics of the fungal order Sordariales.</title>
        <authorList>
            <person name="Hensen N."/>
            <person name="Bonometti L."/>
            <person name="Westerberg I."/>
            <person name="Brannstrom I.O."/>
            <person name="Guillou S."/>
            <person name="Cros-Aarteil S."/>
            <person name="Calhoun S."/>
            <person name="Haridas S."/>
            <person name="Kuo A."/>
            <person name="Mondo S."/>
            <person name="Pangilinan J."/>
            <person name="Riley R."/>
            <person name="LaButti K."/>
            <person name="Andreopoulos B."/>
            <person name="Lipzen A."/>
            <person name="Chen C."/>
            <person name="Yan M."/>
            <person name="Daum C."/>
            <person name="Ng V."/>
            <person name="Clum A."/>
            <person name="Steindorff A."/>
            <person name="Ohm R.A."/>
            <person name="Martin F."/>
            <person name="Silar P."/>
            <person name="Natvig D.O."/>
            <person name="Lalanne C."/>
            <person name="Gautier V."/>
            <person name="Ament-Velasquez S.L."/>
            <person name="Kruys A."/>
            <person name="Hutchinson M.I."/>
            <person name="Powell A.J."/>
            <person name="Barry K."/>
            <person name="Miller A.N."/>
            <person name="Grigoriev I.V."/>
            <person name="Debuchy R."/>
            <person name="Gladieux P."/>
            <person name="Hiltunen Thoren M."/>
            <person name="Johannesson H."/>
        </authorList>
    </citation>
    <scope>NUCLEOTIDE SEQUENCE</scope>
    <source>
        <strain evidence="8">CBS 314.62</strain>
    </source>
</reference>
<evidence type="ECO:0000256" key="6">
    <source>
        <dbReference type="SAM" id="Phobius"/>
    </source>
</evidence>
<keyword evidence="4 6" id="KW-0472">Membrane</keyword>
<feature type="transmembrane region" description="Helical" evidence="6">
    <location>
        <begin position="162"/>
        <end position="185"/>
    </location>
</feature>
<protein>
    <submittedName>
        <fullName evidence="8">Integral membrane protein</fullName>
    </submittedName>
</protein>
<feature type="transmembrane region" description="Helical" evidence="6">
    <location>
        <begin position="462"/>
        <end position="486"/>
    </location>
</feature>
<feature type="transmembrane region" description="Helical" evidence="6">
    <location>
        <begin position="375"/>
        <end position="393"/>
    </location>
</feature>
<dbReference type="InterPro" id="IPR036259">
    <property type="entry name" value="MFS_trans_sf"/>
</dbReference>
<feature type="region of interest" description="Disordered" evidence="5">
    <location>
        <begin position="1"/>
        <end position="54"/>
    </location>
</feature>
<feature type="domain" description="Major facilitator superfamily (MFS) profile" evidence="7">
    <location>
        <begin position="68"/>
        <end position="534"/>
    </location>
</feature>
<evidence type="ECO:0000313" key="8">
    <source>
        <dbReference type="EMBL" id="KAK3688920.1"/>
    </source>
</evidence>
<feature type="transmembrane region" description="Helical" evidence="6">
    <location>
        <begin position="293"/>
        <end position="312"/>
    </location>
</feature>
<organism evidence="8 9">
    <name type="scientific">Podospora appendiculata</name>
    <dbReference type="NCBI Taxonomy" id="314037"/>
    <lineage>
        <taxon>Eukaryota</taxon>
        <taxon>Fungi</taxon>
        <taxon>Dikarya</taxon>
        <taxon>Ascomycota</taxon>
        <taxon>Pezizomycotina</taxon>
        <taxon>Sordariomycetes</taxon>
        <taxon>Sordariomycetidae</taxon>
        <taxon>Sordariales</taxon>
        <taxon>Podosporaceae</taxon>
        <taxon>Podospora</taxon>
    </lineage>
</organism>
<feature type="compositionally biased region" description="Polar residues" evidence="5">
    <location>
        <begin position="39"/>
        <end position="54"/>
    </location>
</feature>
<comment type="subcellular location">
    <subcellularLocation>
        <location evidence="1">Membrane</location>
        <topology evidence="1">Multi-pass membrane protein</topology>
    </subcellularLocation>
</comment>
<feature type="transmembrane region" description="Helical" evidence="6">
    <location>
        <begin position="192"/>
        <end position="217"/>
    </location>
</feature>
<evidence type="ECO:0000256" key="5">
    <source>
        <dbReference type="SAM" id="MobiDB-lite"/>
    </source>
</evidence>
<evidence type="ECO:0000256" key="1">
    <source>
        <dbReference type="ARBA" id="ARBA00004141"/>
    </source>
</evidence>
<dbReference type="SUPFAM" id="SSF103473">
    <property type="entry name" value="MFS general substrate transporter"/>
    <property type="match status" value="1"/>
</dbReference>
<dbReference type="Pfam" id="PF07690">
    <property type="entry name" value="MFS_1"/>
    <property type="match status" value="1"/>
</dbReference>
<feature type="transmembrane region" description="Helical" evidence="6">
    <location>
        <begin position="400"/>
        <end position="419"/>
    </location>
</feature>
<dbReference type="PANTHER" id="PTHR42718:SF27">
    <property type="entry name" value="TRANSPORTER, PUTATIVE-RELATED"/>
    <property type="match status" value="1"/>
</dbReference>
<gene>
    <name evidence="8" type="ORF">B0T22DRAFT_407659</name>
</gene>
<reference evidence="8" key="2">
    <citation type="submission" date="2023-06" db="EMBL/GenBank/DDBJ databases">
        <authorList>
            <consortium name="Lawrence Berkeley National Laboratory"/>
            <person name="Haridas S."/>
            <person name="Hensen N."/>
            <person name="Bonometti L."/>
            <person name="Westerberg I."/>
            <person name="Brannstrom I.O."/>
            <person name="Guillou S."/>
            <person name="Cros-Aarteil S."/>
            <person name="Calhoun S."/>
            <person name="Kuo A."/>
            <person name="Mondo S."/>
            <person name="Pangilinan J."/>
            <person name="Riley R."/>
            <person name="Labutti K."/>
            <person name="Andreopoulos B."/>
            <person name="Lipzen A."/>
            <person name="Chen C."/>
            <person name="Yanf M."/>
            <person name="Daum C."/>
            <person name="Ng V."/>
            <person name="Clum A."/>
            <person name="Steindorff A."/>
            <person name="Ohm R."/>
            <person name="Martin F."/>
            <person name="Silar P."/>
            <person name="Natvig D."/>
            <person name="Lalanne C."/>
            <person name="Gautier V."/>
            <person name="Ament-Velasquez S.L."/>
            <person name="Kruys A."/>
            <person name="Hutchinson M.I."/>
            <person name="Powell A.J."/>
            <person name="Barry K."/>
            <person name="Miller A.N."/>
            <person name="Grigoriev I.V."/>
            <person name="Debuchy R."/>
            <person name="Gladieux P."/>
            <person name="Thoren M.H."/>
            <person name="Johannesson H."/>
        </authorList>
    </citation>
    <scope>NUCLEOTIDE SEQUENCE</scope>
    <source>
        <strain evidence="8">CBS 314.62</strain>
    </source>
</reference>
<feature type="transmembrane region" description="Helical" evidence="6">
    <location>
        <begin position="263"/>
        <end position="281"/>
    </location>
</feature>
<accession>A0AAE1CD09</accession>
<name>A0AAE1CD09_9PEZI</name>
<feature type="transmembrane region" description="Helical" evidence="6">
    <location>
        <begin position="134"/>
        <end position="156"/>
    </location>
</feature>
<feature type="transmembrane region" description="Helical" evidence="6">
    <location>
        <begin position="333"/>
        <end position="355"/>
    </location>
</feature>
<comment type="caution">
    <text evidence="8">The sequence shown here is derived from an EMBL/GenBank/DDBJ whole genome shotgun (WGS) entry which is preliminary data.</text>
</comment>
<feature type="transmembrane region" description="Helical" evidence="6">
    <location>
        <begin position="104"/>
        <end position="122"/>
    </location>
</feature>
<evidence type="ECO:0000256" key="2">
    <source>
        <dbReference type="ARBA" id="ARBA00022692"/>
    </source>
</evidence>
<feature type="compositionally biased region" description="Polar residues" evidence="5">
    <location>
        <begin position="1"/>
        <end position="10"/>
    </location>
</feature>
<sequence>MSVASIQQVPSPRLNVDRLEPGEEGREQPPSSRRDNEKPTATTHDPAGESSQVAQQVQYVKPAKGYGITAYLTLLTFMTSVTTGLITTSIPTMAIDLAIPAQTIYWPLSVFSLTAGACLIIAGSVADIVGSRRVFLTGVLLLAAFTLGCGLSRSFIQLIMCRAMQGVAVAMCLPTSVGILCTTIAPGRLRNLGFACTGLGQPLGFSVGLILGGVFINTIGWRAAWYFAAATISACFPIGFLLLPKDALRTPPSLARLRTQIDWPGAIIASASLSMLSYVLVQVSQDRTLIHDAVVIALLTTSLVLMPTFVWWMHMAAERNLPVLIPNKLWRGVSFSSICVMVMMSYAVIQILELYTTLFFQKVQLLDPLQSSLRLLPSLVVGAALNLTVGLFFHRVSVMWLVFSTSLACSGAPLLMALIDPSWPYWYAAFPAQILLPLSVDVLFCVGVIVISQEFPENTKALAGAVFSTMAQFGVSVGLATVGIIADSVTQASRYEDKAGVAALFQGYKAAFWAAFGLTLLIALVTVVGLRGVVSVGAAEEEEEEASDGGEVAVTI</sequence>
<dbReference type="Proteomes" id="UP001270362">
    <property type="component" value="Unassembled WGS sequence"/>
</dbReference>
<dbReference type="InterPro" id="IPR020846">
    <property type="entry name" value="MFS_dom"/>
</dbReference>
<dbReference type="Gene3D" id="1.20.1250.20">
    <property type="entry name" value="MFS general substrate transporter like domains"/>
    <property type="match status" value="1"/>
</dbReference>
<dbReference type="GO" id="GO:0016020">
    <property type="term" value="C:membrane"/>
    <property type="evidence" value="ECO:0007669"/>
    <property type="project" value="UniProtKB-SubCell"/>
</dbReference>
<feature type="transmembrane region" description="Helical" evidence="6">
    <location>
        <begin position="68"/>
        <end position="92"/>
    </location>
</feature>
<evidence type="ECO:0000256" key="4">
    <source>
        <dbReference type="ARBA" id="ARBA00023136"/>
    </source>
</evidence>
<keyword evidence="9" id="KW-1185">Reference proteome</keyword>
<dbReference type="InterPro" id="IPR011701">
    <property type="entry name" value="MFS"/>
</dbReference>
<evidence type="ECO:0000259" key="7">
    <source>
        <dbReference type="PROSITE" id="PS50850"/>
    </source>
</evidence>